<keyword evidence="2" id="KW-1185">Reference proteome</keyword>
<name>A0ABY7AAG3_9FIRM</name>
<sequence length="63" mass="7159">MKLTTKDKNKVIPVSVISETGEKYGIVVGTDYHMICVLLNIGEYVDVPDHIVKRIYPKAKEIR</sequence>
<evidence type="ECO:0000313" key="2">
    <source>
        <dbReference type="Proteomes" id="UP001163115"/>
    </source>
</evidence>
<protein>
    <submittedName>
        <fullName evidence="1">Uncharacterized protein</fullName>
    </submittedName>
</protein>
<dbReference type="EMBL" id="CP113524">
    <property type="protein sequence ID" value="WAJ23551.1"/>
    <property type="molecule type" value="Genomic_DNA"/>
</dbReference>
<proteinExistence type="predicted"/>
<organism evidence="1 2">
    <name type="scientific">Lacrimispora xylanolytica</name>
    <dbReference type="NCBI Taxonomy" id="29375"/>
    <lineage>
        <taxon>Bacteria</taxon>
        <taxon>Bacillati</taxon>
        <taxon>Bacillota</taxon>
        <taxon>Clostridia</taxon>
        <taxon>Lachnospirales</taxon>
        <taxon>Lachnospiraceae</taxon>
        <taxon>Lacrimispora</taxon>
    </lineage>
</organism>
<accession>A0ABY7AAG3</accession>
<gene>
    <name evidence="1" type="ORF">OW255_18625</name>
</gene>
<reference evidence="1" key="1">
    <citation type="submission" date="2022-11" db="EMBL/GenBank/DDBJ databases">
        <title>Lacrimispora xylanolytica sy1, complete genome.</title>
        <authorList>
            <person name="Choi S."/>
        </authorList>
    </citation>
    <scope>NUCLEOTIDE SEQUENCE</scope>
    <source>
        <strain evidence="1">Sy1</strain>
    </source>
</reference>
<dbReference type="Proteomes" id="UP001163115">
    <property type="component" value="Chromosome"/>
</dbReference>
<dbReference type="RefSeq" id="WP_268114942.1">
    <property type="nucleotide sequence ID" value="NZ_CP113524.1"/>
</dbReference>
<evidence type="ECO:0000313" key="1">
    <source>
        <dbReference type="EMBL" id="WAJ23551.1"/>
    </source>
</evidence>